<name>A0A0D4C0N1_9MICC</name>
<dbReference type="KEGG" id="ari:UM93_11480"/>
<feature type="compositionally biased region" description="Basic and acidic residues" evidence="1">
    <location>
        <begin position="103"/>
        <end position="113"/>
    </location>
</feature>
<reference evidence="3 4" key="1">
    <citation type="journal article" date="2015" name="Genome Announc.">
        <title>Complete Genome Sequencing of Protease-Producing Novel Arthrobacter sp. Strain IHBB 11108 Using PacBio Single-Molecule Real-Time Sequencing Technology.</title>
        <authorList>
            <person name="Kiran S."/>
            <person name="Swarnkar M.K."/>
            <person name="Pal M."/>
            <person name="Thakur R."/>
            <person name="Tewari R."/>
            <person name="Singh A.K."/>
            <person name="Gulati A."/>
        </authorList>
    </citation>
    <scope>NUCLEOTIDE SEQUENCE [LARGE SCALE GENOMIC DNA]</scope>
    <source>
        <strain evidence="3 4">IHBB 11108</strain>
    </source>
</reference>
<evidence type="ECO:0000256" key="1">
    <source>
        <dbReference type="SAM" id="MobiDB-lite"/>
    </source>
</evidence>
<dbReference type="AlphaFoldDB" id="A0A0D4C0N1"/>
<dbReference type="PATRIC" id="fig|1618207.4.peg.2326"/>
<dbReference type="HOGENOM" id="CLU_1933676_0_0_11"/>
<keyword evidence="2" id="KW-0812">Transmembrane</keyword>
<evidence type="ECO:0000313" key="3">
    <source>
        <dbReference type="EMBL" id="AJT41975.1"/>
    </source>
</evidence>
<gene>
    <name evidence="3" type="ORF">UM93_11480</name>
</gene>
<feature type="region of interest" description="Disordered" evidence="1">
    <location>
        <begin position="103"/>
        <end position="130"/>
    </location>
</feature>
<feature type="transmembrane region" description="Helical" evidence="2">
    <location>
        <begin position="65"/>
        <end position="88"/>
    </location>
</feature>
<protein>
    <submittedName>
        <fullName evidence="3">Uncharacterized protein</fullName>
    </submittedName>
</protein>
<keyword evidence="2" id="KW-1133">Transmembrane helix</keyword>
<dbReference type="EMBL" id="CP011005">
    <property type="protein sequence ID" value="AJT41975.1"/>
    <property type="molecule type" value="Genomic_DNA"/>
</dbReference>
<organism evidence="3 4">
    <name type="scientific">Psychromicrobium lacuslunae</name>
    <dbReference type="NCBI Taxonomy" id="1618207"/>
    <lineage>
        <taxon>Bacteria</taxon>
        <taxon>Bacillati</taxon>
        <taxon>Actinomycetota</taxon>
        <taxon>Actinomycetes</taxon>
        <taxon>Micrococcales</taxon>
        <taxon>Micrococcaceae</taxon>
        <taxon>Psychromicrobium</taxon>
    </lineage>
</organism>
<keyword evidence="2" id="KW-0472">Membrane</keyword>
<feature type="transmembrane region" description="Helical" evidence="2">
    <location>
        <begin position="31"/>
        <end position="53"/>
    </location>
</feature>
<sequence>MADHRESVAEAASGELRSSPRRMTSFIGMHPVWSGLIGLALWLGFFAGGAALLQLFNAPSLVLNIWVGLTHLAAFAVPFLILMPAYNANKKHLAQVMKTLAEEREQQAADPERQGQAVLKSDEPDATAAR</sequence>
<dbReference type="RefSeq" id="WP_045075696.1">
    <property type="nucleotide sequence ID" value="NZ_CP011005.1"/>
</dbReference>
<accession>A0A0D4C0N1</accession>
<evidence type="ECO:0000313" key="4">
    <source>
        <dbReference type="Proteomes" id="UP000061839"/>
    </source>
</evidence>
<evidence type="ECO:0000256" key="2">
    <source>
        <dbReference type="SAM" id="Phobius"/>
    </source>
</evidence>
<proteinExistence type="predicted"/>
<keyword evidence="4" id="KW-1185">Reference proteome</keyword>
<dbReference type="Proteomes" id="UP000061839">
    <property type="component" value="Chromosome"/>
</dbReference>